<accession>A0A1I3PLG0</accession>
<reference evidence="3" key="1">
    <citation type="submission" date="2016-10" db="EMBL/GenBank/DDBJ databases">
        <authorList>
            <person name="Varghese N."/>
            <person name="Submissions S."/>
        </authorList>
    </citation>
    <scope>NUCLEOTIDE SEQUENCE [LARGE SCALE GENOMIC DNA]</scope>
    <source>
        <strain evidence="3">DSM 28881</strain>
    </source>
</reference>
<dbReference type="InterPro" id="IPR007111">
    <property type="entry name" value="NACHT_NTPase"/>
</dbReference>
<dbReference type="Proteomes" id="UP000199559">
    <property type="component" value="Unassembled WGS sequence"/>
</dbReference>
<dbReference type="Gene3D" id="3.40.50.300">
    <property type="entry name" value="P-loop containing nucleotide triphosphate hydrolases"/>
    <property type="match status" value="1"/>
</dbReference>
<dbReference type="PANTHER" id="PTHR46844:SF1">
    <property type="entry name" value="SLR5058 PROTEIN"/>
    <property type="match status" value="1"/>
</dbReference>
<dbReference type="PROSITE" id="PS50837">
    <property type="entry name" value="NACHT"/>
    <property type="match status" value="1"/>
</dbReference>
<dbReference type="PANTHER" id="PTHR46844">
    <property type="entry name" value="SLR5058 PROTEIN"/>
    <property type="match status" value="1"/>
</dbReference>
<evidence type="ECO:0000313" key="3">
    <source>
        <dbReference type="Proteomes" id="UP000199559"/>
    </source>
</evidence>
<feature type="domain" description="NACHT" evidence="1">
    <location>
        <begin position="113"/>
        <end position="231"/>
    </location>
</feature>
<evidence type="ECO:0000313" key="2">
    <source>
        <dbReference type="EMBL" id="SFJ22167.1"/>
    </source>
</evidence>
<dbReference type="AlphaFoldDB" id="A0A1I3PLG0"/>
<dbReference type="RefSeq" id="WP_090839838.1">
    <property type="nucleotide sequence ID" value="NZ_FORM01000005.1"/>
</dbReference>
<dbReference type="EMBL" id="FORM01000005">
    <property type="protein sequence ID" value="SFJ22167.1"/>
    <property type="molecule type" value="Genomic_DNA"/>
</dbReference>
<organism evidence="2 3">
    <name type="scientific">Olleya namhaensis</name>
    <dbReference type="NCBI Taxonomy" id="1144750"/>
    <lineage>
        <taxon>Bacteria</taxon>
        <taxon>Pseudomonadati</taxon>
        <taxon>Bacteroidota</taxon>
        <taxon>Flavobacteriia</taxon>
        <taxon>Flavobacteriales</taxon>
        <taxon>Flavobacteriaceae</taxon>
    </lineage>
</organism>
<dbReference type="SUPFAM" id="SSF52540">
    <property type="entry name" value="P-loop containing nucleoside triphosphate hydrolases"/>
    <property type="match status" value="1"/>
</dbReference>
<protein>
    <submittedName>
        <fullName evidence="2">NACHT domain-containing protein</fullName>
    </submittedName>
</protein>
<keyword evidence="3" id="KW-1185">Reference proteome</keyword>
<dbReference type="InterPro" id="IPR027417">
    <property type="entry name" value="P-loop_NTPase"/>
</dbReference>
<proteinExistence type="predicted"/>
<dbReference type="InterPro" id="IPR055036">
    <property type="entry name" value="SNaCT5"/>
</dbReference>
<dbReference type="Pfam" id="PF05729">
    <property type="entry name" value="NACHT"/>
    <property type="match status" value="1"/>
</dbReference>
<dbReference type="STRING" id="1144750.SAMN05443431_105165"/>
<sequence length="654" mass="77586">MENIELYKDIYTIAKPFVDPLISTILKPKLESLSAWLKRKKVENDLVDNFFENKFEEYLYRTYQNCYYLNTIAFPNEKIKLNEIYYPTTLICSKDHKRYKVDTINLDFLKNNDRILVSDYAGMGKSTLSRYLVNRCISKNLGIPIFIELRQINKENTILEELFNQLNPIEKDLDKDFILKIITRGDFIVILDGFDEIPTINQEFVIKEVRKFISKASKNKFILTSRPEASLSSFGDFQNFFIEPLKKEDSFTIIDKYDNLSQIKIADNLKKDINDRISQIDEFLTNPFLVSLLYKSYTYNRDIPSKRVTFYDEVYTALFKAHDLSKDGYKRQKTSKLDIQDFRVILRDLAFNTAKKRLVEYSEQELISYINQSKENISGISFKTNDFLDDLLLTVPIIIRDGNKIKWAHKSIQDYFAAEFICFHQKKEKILNKIFSTQNEAFLNILILVQELDIKTFRKTILFKLIKNYINHYEKSYKKFKLEEHINNRKAMTFGLEICFLQLENQIEHNEGRKIVWRKYPSLDGVKFYSTFTYNTNFFTFFHIDFYRQLIELLYSVYPTIYYNAFKLSTQNPKTITLNKIGTPERLNDNPTNNLNSASNFKIVNNEIYNCLNPRWTNRNRQVLILDIDKCKAQMDLIEKEIKKDKEIDILDGI</sequence>
<evidence type="ECO:0000259" key="1">
    <source>
        <dbReference type="PROSITE" id="PS50837"/>
    </source>
</evidence>
<dbReference type="Pfam" id="PF22711">
    <property type="entry name" value="SNaCT5"/>
    <property type="match status" value="1"/>
</dbReference>
<name>A0A1I3PLG0_9FLAO</name>
<gene>
    <name evidence="2" type="ORF">SAMN05443431_105165</name>
</gene>